<proteinExistence type="predicted"/>
<accession>A0A6G7ZN38</accession>
<evidence type="ECO:0000313" key="3">
    <source>
        <dbReference type="EMBL" id="QIL02353.1"/>
    </source>
</evidence>
<protein>
    <submittedName>
        <fullName evidence="3">Pilus assembly protein</fullName>
    </submittedName>
</protein>
<organism evidence="3 4">
    <name type="scientific">Sphingomonas sinipercae</name>
    <dbReference type="NCBI Taxonomy" id="2714944"/>
    <lineage>
        <taxon>Bacteria</taxon>
        <taxon>Pseudomonadati</taxon>
        <taxon>Pseudomonadota</taxon>
        <taxon>Alphaproteobacteria</taxon>
        <taxon>Sphingomonadales</taxon>
        <taxon>Sphingomonadaceae</taxon>
        <taxon>Sphingomonas</taxon>
    </lineage>
</organism>
<gene>
    <name evidence="3" type="ORF">G7078_05810</name>
</gene>
<sequence length="134" mass="14490">MKLRSGIIRHEEGATVVELAFALPILIAMLWMIIQLGMVFRAMSGIHHALGEGARAATIWPVPEKTAIVAKMNSAVWGIGPGKFSVSTPVDGTADGSTFMDLQVNYEQKTNLLLFPGPTVKVSRSKRVWVAEAS</sequence>
<keyword evidence="1" id="KW-0812">Transmembrane</keyword>
<dbReference type="EMBL" id="CP049871">
    <property type="protein sequence ID" value="QIL02353.1"/>
    <property type="molecule type" value="Genomic_DNA"/>
</dbReference>
<evidence type="ECO:0000259" key="2">
    <source>
        <dbReference type="Pfam" id="PF07811"/>
    </source>
</evidence>
<evidence type="ECO:0000256" key="1">
    <source>
        <dbReference type="SAM" id="Phobius"/>
    </source>
</evidence>
<keyword evidence="4" id="KW-1185">Reference proteome</keyword>
<feature type="transmembrane region" description="Helical" evidence="1">
    <location>
        <begin position="20"/>
        <end position="40"/>
    </location>
</feature>
<reference evidence="3 4" key="1">
    <citation type="submission" date="2020-03" db="EMBL/GenBank/DDBJ databases">
        <title>Sphingomonas sp. nov., isolated from fish.</title>
        <authorList>
            <person name="Hyun D.-W."/>
            <person name="Bae J.-W."/>
        </authorList>
    </citation>
    <scope>NUCLEOTIDE SEQUENCE [LARGE SCALE GENOMIC DNA]</scope>
    <source>
        <strain evidence="3 4">HDW15C</strain>
    </source>
</reference>
<dbReference type="AlphaFoldDB" id="A0A6G7ZN38"/>
<dbReference type="RefSeq" id="WP_166093944.1">
    <property type="nucleotide sequence ID" value="NZ_CP049871.1"/>
</dbReference>
<keyword evidence="1" id="KW-1133">Transmembrane helix</keyword>
<dbReference type="Proteomes" id="UP000502502">
    <property type="component" value="Chromosome"/>
</dbReference>
<keyword evidence="1" id="KW-0472">Membrane</keyword>
<feature type="domain" description="TadE-like" evidence="2">
    <location>
        <begin position="13"/>
        <end position="55"/>
    </location>
</feature>
<name>A0A6G7ZN38_9SPHN</name>
<dbReference type="Pfam" id="PF07811">
    <property type="entry name" value="TadE"/>
    <property type="match status" value="1"/>
</dbReference>
<dbReference type="InterPro" id="IPR012495">
    <property type="entry name" value="TadE-like_dom"/>
</dbReference>
<evidence type="ECO:0000313" key="4">
    <source>
        <dbReference type="Proteomes" id="UP000502502"/>
    </source>
</evidence>
<dbReference type="KEGG" id="ssin:G7078_05810"/>